<comment type="caution">
    <text evidence="9">The sequence shown here is derived from an EMBL/GenBank/DDBJ whole genome shotgun (WGS) entry which is preliminary data.</text>
</comment>
<dbReference type="EMBL" id="SRXW01000001">
    <property type="protein sequence ID" value="TGY89604.1"/>
    <property type="molecule type" value="Genomic_DNA"/>
</dbReference>
<gene>
    <name evidence="9" type="ORF">E5163_00200</name>
</gene>
<dbReference type="InterPro" id="IPR013766">
    <property type="entry name" value="Thioredoxin_domain"/>
</dbReference>
<keyword evidence="3 7" id="KW-0732">Signal</keyword>
<dbReference type="PROSITE" id="PS51257">
    <property type="entry name" value="PROKAR_LIPOPROTEIN"/>
    <property type="match status" value="1"/>
</dbReference>
<protein>
    <submittedName>
        <fullName evidence="9">DsbA family protein</fullName>
    </submittedName>
</protein>
<dbReference type="GO" id="GO:0016491">
    <property type="term" value="F:oxidoreductase activity"/>
    <property type="evidence" value="ECO:0007669"/>
    <property type="project" value="UniProtKB-KW"/>
</dbReference>
<dbReference type="PANTHER" id="PTHR13887:SF14">
    <property type="entry name" value="DISULFIDE BOND FORMATION PROTEIN D"/>
    <property type="match status" value="1"/>
</dbReference>
<evidence type="ECO:0000256" key="5">
    <source>
        <dbReference type="ARBA" id="ARBA00023157"/>
    </source>
</evidence>
<dbReference type="Proteomes" id="UP000308054">
    <property type="component" value="Unassembled WGS sequence"/>
</dbReference>
<keyword evidence="6" id="KW-0676">Redox-active center</keyword>
<dbReference type="SUPFAM" id="SSF52833">
    <property type="entry name" value="Thioredoxin-like"/>
    <property type="match status" value="1"/>
</dbReference>
<dbReference type="PROSITE" id="PS51352">
    <property type="entry name" value="THIOREDOXIN_2"/>
    <property type="match status" value="1"/>
</dbReference>
<keyword evidence="4" id="KW-0560">Oxidoreductase</keyword>
<evidence type="ECO:0000256" key="6">
    <source>
        <dbReference type="ARBA" id="ARBA00023284"/>
    </source>
</evidence>
<evidence type="ECO:0000313" key="10">
    <source>
        <dbReference type="Proteomes" id="UP000308054"/>
    </source>
</evidence>
<evidence type="ECO:0000256" key="3">
    <source>
        <dbReference type="ARBA" id="ARBA00022729"/>
    </source>
</evidence>
<dbReference type="OrthoDB" id="9780147at2"/>
<dbReference type="InterPro" id="IPR041205">
    <property type="entry name" value="ScsC_N"/>
</dbReference>
<reference evidence="9 10" key="1">
    <citation type="journal article" date="2017" name="Int. J. Syst. Evol. Microbiol.">
        <title>Marinicauda algicola sp. nov., isolated from a marine red alga Rhodosorus marinus.</title>
        <authorList>
            <person name="Jeong S.E."/>
            <person name="Jeon S.H."/>
            <person name="Chun B.H."/>
            <person name="Kim D.W."/>
            <person name="Jeon C.O."/>
        </authorList>
    </citation>
    <scope>NUCLEOTIDE SEQUENCE [LARGE SCALE GENOMIC DNA]</scope>
    <source>
        <strain evidence="9 10">JCM 31718</strain>
    </source>
</reference>
<proteinExistence type="inferred from homology"/>
<feature type="chain" id="PRO_5020784653" evidence="7">
    <location>
        <begin position="26"/>
        <end position="248"/>
    </location>
</feature>
<accession>A0A4S2H262</accession>
<comment type="similarity">
    <text evidence="2">Belongs to the thioredoxin family. DsbA subfamily.</text>
</comment>
<dbReference type="InterPro" id="IPR012336">
    <property type="entry name" value="Thioredoxin-like_fold"/>
</dbReference>
<feature type="signal peptide" evidence="7">
    <location>
        <begin position="1"/>
        <end position="25"/>
    </location>
</feature>
<dbReference type="Pfam" id="PF18312">
    <property type="entry name" value="ScsC_N"/>
    <property type="match status" value="1"/>
</dbReference>
<dbReference type="AlphaFoldDB" id="A0A4S2H262"/>
<evidence type="ECO:0000256" key="1">
    <source>
        <dbReference type="ARBA" id="ARBA00003565"/>
    </source>
</evidence>
<dbReference type="RefSeq" id="WP_135994103.1">
    <property type="nucleotide sequence ID" value="NZ_CP071057.1"/>
</dbReference>
<dbReference type="CDD" id="cd03023">
    <property type="entry name" value="DsbA_Com1_like"/>
    <property type="match status" value="1"/>
</dbReference>
<evidence type="ECO:0000256" key="7">
    <source>
        <dbReference type="SAM" id="SignalP"/>
    </source>
</evidence>
<dbReference type="InterPro" id="IPR036249">
    <property type="entry name" value="Thioredoxin-like_sf"/>
</dbReference>
<dbReference type="Gene3D" id="3.40.30.10">
    <property type="entry name" value="Glutaredoxin"/>
    <property type="match status" value="1"/>
</dbReference>
<dbReference type="PANTHER" id="PTHR13887">
    <property type="entry name" value="GLUTATHIONE S-TRANSFERASE KAPPA"/>
    <property type="match status" value="1"/>
</dbReference>
<evidence type="ECO:0000313" key="9">
    <source>
        <dbReference type="EMBL" id="TGY89604.1"/>
    </source>
</evidence>
<feature type="domain" description="Thioredoxin" evidence="8">
    <location>
        <begin position="55"/>
        <end position="247"/>
    </location>
</feature>
<name>A0A4S2H262_9PROT</name>
<dbReference type="Pfam" id="PF13462">
    <property type="entry name" value="Thioredoxin_4"/>
    <property type="match status" value="1"/>
</dbReference>
<keyword evidence="10" id="KW-1185">Reference proteome</keyword>
<evidence type="ECO:0000256" key="2">
    <source>
        <dbReference type="ARBA" id="ARBA00005791"/>
    </source>
</evidence>
<keyword evidence="5" id="KW-1015">Disulfide bond</keyword>
<comment type="function">
    <text evidence="1">May be required for disulfide bond formation in some proteins.</text>
</comment>
<sequence>MRHFLAGAFALALMACGQGARPASAQDETWSREEIEQVVREYILENPELIEEALIELQRRAREREQQALFEGVAAAGAELFQDPRDPVAGAEDARLTIVEFFDYKCPYCRVTNDWVETTLAEHGDEVRFVFKEFPVLGPESEQAALAALAVWNTQPDAYLPFHNALMQASRPLPDSRIDDIAAEAGVDVEAMRAAMEDDALQAHIEDVYGLARRIGISGTPFFVVGDEVIAGADVSGLERALNERLGE</sequence>
<evidence type="ECO:0000259" key="8">
    <source>
        <dbReference type="PROSITE" id="PS51352"/>
    </source>
</evidence>
<organism evidence="9 10">
    <name type="scientific">Marinicauda algicola</name>
    <dbReference type="NCBI Taxonomy" id="2029849"/>
    <lineage>
        <taxon>Bacteria</taxon>
        <taxon>Pseudomonadati</taxon>
        <taxon>Pseudomonadota</taxon>
        <taxon>Alphaproteobacteria</taxon>
        <taxon>Maricaulales</taxon>
        <taxon>Maricaulaceae</taxon>
        <taxon>Marinicauda</taxon>
    </lineage>
</organism>
<evidence type="ECO:0000256" key="4">
    <source>
        <dbReference type="ARBA" id="ARBA00023002"/>
    </source>
</evidence>